<dbReference type="PANTHER" id="PTHR43667:SF1">
    <property type="entry name" value="CYCLOPROPANE-FATTY-ACYL-PHOSPHOLIPID SYNTHASE"/>
    <property type="match status" value="1"/>
</dbReference>
<dbReference type="Gene3D" id="3.40.50.150">
    <property type="entry name" value="Vaccinia Virus protein VP39"/>
    <property type="match status" value="1"/>
</dbReference>
<dbReference type="GO" id="GO:0032259">
    <property type="term" value="P:methylation"/>
    <property type="evidence" value="ECO:0007669"/>
    <property type="project" value="UniProtKB-KW"/>
</dbReference>
<gene>
    <name evidence="8" type="primary">cfa</name>
    <name evidence="8" type="ORF">CLNEO_15820</name>
</gene>
<dbReference type="InterPro" id="IPR003333">
    <property type="entry name" value="CMAS"/>
</dbReference>
<reference evidence="8 9" key="1">
    <citation type="submission" date="2016-01" db="EMBL/GenBank/DDBJ databases">
        <title>Genome sequence of Clostridium neopropionicum X4, DSM-3847.</title>
        <authorList>
            <person name="Poehlein A."/>
            <person name="Beck M.H."/>
            <person name="Bengelsdorf F.R."/>
            <person name="Daniel R."/>
            <person name="Duerre P."/>
        </authorList>
    </citation>
    <scope>NUCLEOTIDE SEQUENCE [LARGE SCALE GENOMIC DNA]</scope>
    <source>
        <strain evidence="8 9">DSM-3847</strain>
    </source>
</reference>
<evidence type="ECO:0000313" key="8">
    <source>
        <dbReference type="EMBL" id="KXL53039.1"/>
    </source>
</evidence>
<evidence type="ECO:0000256" key="1">
    <source>
        <dbReference type="ARBA" id="ARBA00010815"/>
    </source>
</evidence>
<evidence type="ECO:0000313" key="9">
    <source>
        <dbReference type="Proteomes" id="UP000070539"/>
    </source>
</evidence>
<dbReference type="GO" id="GO:0008610">
    <property type="term" value="P:lipid biosynthetic process"/>
    <property type="evidence" value="ECO:0007669"/>
    <property type="project" value="InterPro"/>
</dbReference>
<evidence type="ECO:0000256" key="3">
    <source>
        <dbReference type="ARBA" id="ARBA00022679"/>
    </source>
</evidence>
<dbReference type="GO" id="GO:0008825">
    <property type="term" value="F:cyclopropane-fatty-acyl-phospholipid synthase activity"/>
    <property type="evidence" value="ECO:0007669"/>
    <property type="project" value="UniProtKB-EC"/>
</dbReference>
<evidence type="ECO:0000256" key="2">
    <source>
        <dbReference type="ARBA" id="ARBA00022603"/>
    </source>
</evidence>
<dbReference type="RefSeq" id="WP_066087053.1">
    <property type="nucleotide sequence ID" value="NZ_LRVM01000004.1"/>
</dbReference>
<evidence type="ECO:0000259" key="7">
    <source>
        <dbReference type="Pfam" id="PF25371"/>
    </source>
</evidence>
<dbReference type="EMBL" id="LRVM01000004">
    <property type="protein sequence ID" value="KXL53039.1"/>
    <property type="molecule type" value="Genomic_DNA"/>
</dbReference>
<organism evidence="8 9">
    <name type="scientific">Anaerotignum neopropionicum</name>
    <dbReference type="NCBI Taxonomy" id="36847"/>
    <lineage>
        <taxon>Bacteria</taxon>
        <taxon>Bacillati</taxon>
        <taxon>Bacillota</taxon>
        <taxon>Clostridia</taxon>
        <taxon>Lachnospirales</taxon>
        <taxon>Anaerotignaceae</taxon>
        <taxon>Anaerotignum</taxon>
    </lineage>
</organism>
<proteinExistence type="inferred from homology"/>
<dbReference type="AlphaFoldDB" id="A0A136WFB1"/>
<sequence>MIIEKAFLKTLFKNLFSDPCRIRFWDGEVVEYKEGEIKFEIIFHEPIHEADILNDPCLAFGEGYMDKKIEIHGSIEDVVESIYNNKESFLGNSGKYAHIISKISNNLKKSKENAAHHYDIGNDFYKLWLDESMTYSCAYFKTPQDSLSQAQKNKVNHILKKLALKEGETLLDIGCGWGELILNAAKKYKVKAMGVTLSKEQFSRVNERIKEEGLGQLVEVQLIDYREIKDRKFDKVVSVGMIEHVGKENLHVYFSKVNDLLNKGGLSMLHCITSQENRREEDKEGGTNSWINKYIFPGGYVPSVVELVSQIAAQNLCLIDVEDFRRHYWKTLEKWIENFENALPEISKMKDETFIRMWRLYLNACAASFHCGNIYIHQFIFTKGVNNELPWTREYIFQEN</sequence>
<dbReference type="EC" id="2.1.1.79" evidence="8"/>
<comment type="similarity">
    <text evidence="1">Belongs to the CFA/CMAS family.</text>
</comment>
<feature type="active site" evidence="6">
    <location>
        <position position="365"/>
    </location>
</feature>
<keyword evidence="3 8" id="KW-0808">Transferase</keyword>
<keyword evidence="5" id="KW-0443">Lipid metabolism</keyword>
<dbReference type="PIRSF" id="PIRSF003085">
    <property type="entry name" value="CMAS"/>
    <property type="match status" value="1"/>
</dbReference>
<dbReference type="InterPro" id="IPR057206">
    <property type="entry name" value="DUF7884"/>
</dbReference>
<comment type="caution">
    <text evidence="8">The sequence shown here is derived from an EMBL/GenBank/DDBJ whole genome shotgun (WGS) entry which is preliminary data.</text>
</comment>
<accession>A0A136WFB1</accession>
<dbReference type="Pfam" id="PF25371">
    <property type="entry name" value="DUF7884"/>
    <property type="match status" value="1"/>
</dbReference>
<feature type="domain" description="DUF7884" evidence="7">
    <location>
        <begin position="7"/>
        <end position="93"/>
    </location>
</feature>
<dbReference type="CDD" id="cd02440">
    <property type="entry name" value="AdoMet_MTases"/>
    <property type="match status" value="1"/>
</dbReference>
<evidence type="ECO:0000256" key="4">
    <source>
        <dbReference type="ARBA" id="ARBA00022691"/>
    </source>
</evidence>
<dbReference type="Proteomes" id="UP000070539">
    <property type="component" value="Unassembled WGS sequence"/>
</dbReference>
<dbReference type="PATRIC" id="fig|36847.3.peg.1848"/>
<name>A0A136WFB1_9FIRM</name>
<dbReference type="SUPFAM" id="SSF53335">
    <property type="entry name" value="S-adenosyl-L-methionine-dependent methyltransferases"/>
    <property type="match status" value="1"/>
</dbReference>
<evidence type="ECO:0000256" key="5">
    <source>
        <dbReference type="ARBA" id="ARBA00023098"/>
    </source>
</evidence>
<keyword evidence="2 8" id="KW-0489">Methyltransferase</keyword>
<evidence type="ECO:0000256" key="6">
    <source>
        <dbReference type="PIRSR" id="PIRSR003085-1"/>
    </source>
</evidence>
<dbReference type="Pfam" id="PF02353">
    <property type="entry name" value="CMAS"/>
    <property type="match status" value="1"/>
</dbReference>
<keyword evidence="9" id="KW-1185">Reference proteome</keyword>
<protein>
    <submittedName>
        <fullName evidence="8">Cyclopropane-fatty-acyl-phospholipid synthase</fullName>
        <ecNumber evidence="8">2.1.1.79</ecNumber>
    </submittedName>
</protein>
<keyword evidence="4" id="KW-0949">S-adenosyl-L-methionine</keyword>
<dbReference type="InterPro" id="IPR050723">
    <property type="entry name" value="CFA/CMAS"/>
</dbReference>
<dbReference type="InterPro" id="IPR029063">
    <property type="entry name" value="SAM-dependent_MTases_sf"/>
</dbReference>
<dbReference type="PANTHER" id="PTHR43667">
    <property type="entry name" value="CYCLOPROPANE-FATTY-ACYL-PHOSPHOLIPID SYNTHASE"/>
    <property type="match status" value="1"/>
</dbReference>